<feature type="chain" id="PRO_5046239938" evidence="1">
    <location>
        <begin position="19"/>
        <end position="108"/>
    </location>
</feature>
<sequence length="108" mass="11840">MKSILVTVALLFCAPLYAAGGMHLSTGHGDYEQEPPQGGGVNADVMVDMPPEAWTQGQNNQPPCLRCCTYQNRSYTEGSVVKMEGVLLQCSRDEKSYGTNNLIWQTIK</sequence>
<gene>
    <name evidence="2" type="ORF">AB6T85_01355</name>
</gene>
<proteinExistence type="predicted"/>
<accession>A0ABV4E2G6</accession>
<dbReference type="EMBL" id="JBGFFX010000001">
    <property type="protein sequence ID" value="MEY8769090.1"/>
    <property type="molecule type" value="Genomic_DNA"/>
</dbReference>
<dbReference type="InterPro" id="IPR009971">
    <property type="entry name" value="DUF1496"/>
</dbReference>
<keyword evidence="3" id="KW-1185">Reference proteome</keyword>
<reference evidence="2 3" key="1">
    <citation type="submission" date="2024-07" db="EMBL/GenBank/DDBJ databases">
        <authorList>
            <person name="Hebao G."/>
        </authorList>
    </citation>
    <scope>NUCLEOTIDE SEQUENCE [LARGE SCALE GENOMIC DNA]</scope>
    <source>
        <strain evidence="2 3">ACCC 02193</strain>
    </source>
</reference>
<feature type="signal peptide" evidence="1">
    <location>
        <begin position="1"/>
        <end position="18"/>
    </location>
</feature>
<evidence type="ECO:0000256" key="1">
    <source>
        <dbReference type="SAM" id="SignalP"/>
    </source>
</evidence>
<protein>
    <submittedName>
        <fullName evidence="2">YnjH family protein</fullName>
    </submittedName>
</protein>
<comment type="caution">
    <text evidence="2">The sequence shown here is derived from an EMBL/GenBank/DDBJ whole genome shotgun (WGS) entry which is preliminary data.</text>
</comment>
<evidence type="ECO:0000313" key="3">
    <source>
        <dbReference type="Proteomes" id="UP001565243"/>
    </source>
</evidence>
<keyword evidence="1" id="KW-0732">Signal</keyword>
<organism evidence="2 3">
    <name type="scientific">Erwinia aeris</name>
    <dbReference type="NCBI Taxonomy" id="3239803"/>
    <lineage>
        <taxon>Bacteria</taxon>
        <taxon>Pseudomonadati</taxon>
        <taxon>Pseudomonadota</taxon>
        <taxon>Gammaproteobacteria</taxon>
        <taxon>Enterobacterales</taxon>
        <taxon>Erwiniaceae</taxon>
        <taxon>Erwinia</taxon>
    </lineage>
</organism>
<evidence type="ECO:0000313" key="2">
    <source>
        <dbReference type="EMBL" id="MEY8769090.1"/>
    </source>
</evidence>
<name>A0ABV4E2G6_9GAMM</name>
<dbReference type="Pfam" id="PF07383">
    <property type="entry name" value="DUF1496"/>
    <property type="match status" value="1"/>
</dbReference>
<dbReference type="Proteomes" id="UP001565243">
    <property type="component" value="Unassembled WGS sequence"/>
</dbReference>